<evidence type="ECO:0000256" key="1">
    <source>
        <dbReference type="SAM" id="Phobius"/>
    </source>
</evidence>
<dbReference type="Proteomes" id="UP001596011">
    <property type="component" value="Unassembled WGS sequence"/>
</dbReference>
<organism evidence="2 3">
    <name type="scientific">Promicromonospora alba</name>
    <dbReference type="NCBI Taxonomy" id="1616110"/>
    <lineage>
        <taxon>Bacteria</taxon>
        <taxon>Bacillati</taxon>
        <taxon>Actinomycetota</taxon>
        <taxon>Actinomycetes</taxon>
        <taxon>Micrococcales</taxon>
        <taxon>Promicromonosporaceae</taxon>
        <taxon>Promicromonospora</taxon>
    </lineage>
</organism>
<gene>
    <name evidence="2" type="ORF">ACFO6V_06005</name>
</gene>
<dbReference type="RefSeq" id="WP_377133235.1">
    <property type="nucleotide sequence ID" value="NZ_JBHSFI010000003.1"/>
</dbReference>
<reference evidence="3" key="1">
    <citation type="journal article" date="2019" name="Int. J. Syst. Evol. Microbiol.">
        <title>The Global Catalogue of Microorganisms (GCM) 10K type strain sequencing project: providing services to taxonomists for standard genome sequencing and annotation.</title>
        <authorList>
            <consortium name="The Broad Institute Genomics Platform"/>
            <consortium name="The Broad Institute Genome Sequencing Center for Infectious Disease"/>
            <person name="Wu L."/>
            <person name="Ma J."/>
        </authorList>
    </citation>
    <scope>NUCLEOTIDE SEQUENCE [LARGE SCALE GENOMIC DNA]</scope>
    <source>
        <strain evidence="3">CCUG 42722</strain>
    </source>
</reference>
<sequence length="725" mass="79081">MPGTQRRGAVAVLVVALLVALLGTGAAPAPDPLNPALPPERLAATNAAASDGEGWQYTYQNLSQFWGVPADSDKLSTRNLDALQAHSEYAYGTEEHLLTAWRDFLLKVQDKGEVPAWDELSDVEKKELWGAYLKGYIVIGQNRAKGAAFEKLLDQLFGYIALGYQYNKALPGTDGKRRGDYFYVDEDGNLQVAIEAKSGKSVDYDQARMYKALKDKYGTRVIYILGDNPAPATVRFLESLGFEVYYVRTMPNPGTSADVGTEPFAGPPGSMDGDGVLTPSEDTIDQATATSLGTKGLTEGLLEHFDEMARDLGEFNAADADMVADDLGGVDFSTVELRYVSDDYDPELGTSTSYSFSVEPGEGGVSVGGQEAAKLASDSFYTWLALDPETFWVNLNPDEPDRIVDKQLGTTDAGRVLLQADFQMKRTVGELIHPDRKAGLRFWNSLRGVDKCLSMRQWIVPRPAVVRDAGDELLILDAPLEVKLENEYVSEGGIADAAGCETISPEDATHNEKVYRRTILPKLEKAVNEAPEYADLRRVYTSRVAAEWFRQRSATETTAYDSIIGSGDVARWPATDDWTPQDTFDAYVESYREGEFDVTRETREGDYVVTNTYVYGGVDFLDVPTEKVPDAEFAQKYETTASAARQGITFPASDDGAGTVWMGGQAAERPPWDPIPVPASPWSSPLFYLVAGLPLVAWLVFGALLLGRGRRPVAAGAVGPEGGAR</sequence>
<evidence type="ECO:0000313" key="3">
    <source>
        <dbReference type="Proteomes" id="UP001596011"/>
    </source>
</evidence>
<name>A0ABV9HF70_9MICO</name>
<dbReference type="EMBL" id="JBHSFI010000003">
    <property type="protein sequence ID" value="MFC4627781.1"/>
    <property type="molecule type" value="Genomic_DNA"/>
</dbReference>
<feature type="transmembrane region" description="Helical" evidence="1">
    <location>
        <begin position="686"/>
        <end position="706"/>
    </location>
</feature>
<comment type="caution">
    <text evidence="2">The sequence shown here is derived from an EMBL/GenBank/DDBJ whole genome shotgun (WGS) entry which is preliminary data.</text>
</comment>
<protein>
    <recommendedName>
        <fullName evidence="4">PD-(D/E)XK nuclease superfamily protein</fullName>
    </recommendedName>
</protein>
<evidence type="ECO:0000313" key="2">
    <source>
        <dbReference type="EMBL" id="MFC4627781.1"/>
    </source>
</evidence>
<proteinExistence type="predicted"/>
<keyword evidence="1" id="KW-0472">Membrane</keyword>
<keyword evidence="1" id="KW-0812">Transmembrane</keyword>
<evidence type="ECO:0008006" key="4">
    <source>
        <dbReference type="Google" id="ProtNLM"/>
    </source>
</evidence>
<keyword evidence="3" id="KW-1185">Reference proteome</keyword>
<accession>A0ABV9HF70</accession>
<keyword evidence="1" id="KW-1133">Transmembrane helix</keyword>